<keyword evidence="6" id="KW-0547">Nucleotide-binding</keyword>
<dbReference type="GO" id="GO:0005886">
    <property type="term" value="C:plasma membrane"/>
    <property type="evidence" value="ECO:0007669"/>
    <property type="project" value="UniProtKB-SubCell"/>
</dbReference>
<evidence type="ECO:0000256" key="6">
    <source>
        <dbReference type="ARBA" id="ARBA00022741"/>
    </source>
</evidence>
<dbReference type="Gene3D" id="3.40.50.300">
    <property type="entry name" value="P-loop containing nucleotide triphosphate hydrolases"/>
    <property type="match status" value="1"/>
</dbReference>
<dbReference type="PANTHER" id="PTHR43166:SF9">
    <property type="entry name" value="GLUTAMATE_ASPARTATE IMPORT ATP-BINDING PROTEIN GLTL"/>
    <property type="match status" value="1"/>
</dbReference>
<dbReference type="RefSeq" id="WP_087908512.1">
    <property type="nucleotide sequence ID" value="NZ_NAIA01000001.1"/>
</dbReference>
<comment type="caution">
    <text evidence="11">The sequence shown here is derived from an EMBL/GenBank/DDBJ whole genome shotgun (WGS) entry which is preliminary data.</text>
</comment>
<gene>
    <name evidence="11" type="ORF">B6A14_00385</name>
</gene>
<protein>
    <submittedName>
        <fullName evidence="11">Amino acid ABC transporter ATP-binding protein</fullName>
    </submittedName>
</protein>
<dbReference type="GO" id="GO:0005524">
    <property type="term" value="F:ATP binding"/>
    <property type="evidence" value="ECO:0007669"/>
    <property type="project" value="UniProtKB-KW"/>
</dbReference>
<dbReference type="SUPFAM" id="SSF52540">
    <property type="entry name" value="P-loop containing nucleoside triphosphate hydrolases"/>
    <property type="match status" value="1"/>
</dbReference>
<evidence type="ECO:0000313" key="11">
    <source>
        <dbReference type="EMBL" id="OWF66485.1"/>
    </source>
</evidence>
<evidence type="ECO:0000313" key="12">
    <source>
        <dbReference type="Proteomes" id="UP000196880"/>
    </source>
</evidence>
<dbReference type="InterPro" id="IPR017871">
    <property type="entry name" value="ABC_transporter-like_CS"/>
</dbReference>
<evidence type="ECO:0000256" key="1">
    <source>
        <dbReference type="ARBA" id="ARBA00004202"/>
    </source>
</evidence>
<dbReference type="EMBL" id="NAIA01000001">
    <property type="protein sequence ID" value="OWF66485.1"/>
    <property type="molecule type" value="Genomic_DNA"/>
</dbReference>
<keyword evidence="4" id="KW-1003">Cell membrane</keyword>
<keyword evidence="7 11" id="KW-0067">ATP-binding</keyword>
<evidence type="ECO:0000256" key="7">
    <source>
        <dbReference type="ARBA" id="ARBA00022840"/>
    </source>
</evidence>
<keyword evidence="5" id="KW-0997">Cell inner membrane</keyword>
<dbReference type="InterPro" id="IPR027417">
    <property type="entry name" value="P-loop_NTPase"/>
</dbReference>
<evidence type="ECO:0000256" key="9">
    <source>
        <dbReference type="ARBA" id="ARBA00023136"/>
    </source>
</evidence>
<name>A0A210RZP3_9BURK</name>
<dbReference type="GO" id="GO:0015424">
    <property type="term" value="F:ABC-type amino acid transporter activity"/>
    <property type="evidence" value="ECO:0007669"/>
    <property type="project" value="InterPro"/>
</dbReference>
<evidence type="ECO:0000259" key="10">
    <source>
        <dbReference type="PROSITE" id="PS50893"/>
    </source>
</evidence>
<proteinExistence type="inferred from homology"/>
<dbReference type="InterPro" id="IPR030679">
    <property type="entry name" value="ABC_ATPase_HisP-typ"/>
</dbReference>
<organism evidence="11 12">
    <name type="scientific">Polynucleobacter hirudinilacicola</name>
    <dbReference type="NCBI Taxonomy" id="1743166"/>
    <lineage>
        <taxon>Bacteria</taxon>
        <taxon>Pseudomonadati</taxon>
        <taxon>Pseudomonadota</taxon>
        <taxon>Betaproteobacteria</taxon>
        <taxon>Burkholderiales</taxon>
        <taxon>Burkholderiaceae</taxon>
        <taxon>Polynucleobacter</taxon>
    </lineage>
</organism>
<dbReference type="Proteomes" id="UP000196880">
    <property type="component" value="Unassembled WGS sequence"/>
</dbReference>
<dbReference type="PROSITE" id="PS50893">
    <property type="entry name" value="ABC_TRANSPORTER_2"/>
    <property type="match status" value="1"/>
</dbReference>
<keyword evidence="9" id="KW-0472">Membrane</keyword>
<dbReference type="OrthoDB" id="9802264at2"/>
<dbReference type="InterPro" id="IPR050086">
    <property type="entry name" value="MetN_ABC_transporter-like"/>
</dbReference>
<comment type="similarity">
    <text evidence="2">Belongs to the ABC transporter superfamily.</text>
</comment>
<dbReference type="Pfam" id="PF00005">
    <property type="entry name" value="ABC_tran"/>
    <property type="match status" value="1"/>
</dbReference>
<comment type="subcellular location">
    <subcellularLocation>
        <location evidence="1">Cell membrane</location>
        <topology evidence="1">Peripheral membrane protein</topology>
    </subcellularLocation>
</comment>
<keyword evidence="12" id="KW-1185">Reference proteome</keyword>
<reference evidence="11 12" key="1">
    <citation type="submission" date="2017-03" db="EMBL/GenBank/DDBJ databases">
        <title>New species Polynucleobacter sp. MWH-EgelM1-30-B4.</title>
        <authorList>
            <person name="Hahn M.W."/>
        </authorList>
    </citation>
    <scope>NUCLEOTIDE SEQUENCE [LARGE SCALE GENOMIC DNA]</scope>
    <source>
        <strain evidence="11 12">MWH-EgelM1-30-B4</strain>
    </source>
</reference>
<accession>A0A210RZP3</accession>
<evidence type="ECO:0000256" key="8">
    <source>
        <dbReference type="ARBA" id="ARBA00022970"/>
    </source>
</evidence>
<dbReference type="PIRSF" id="PIRSF039085">
    <property type="entry name" value="ABC_ATPase_HisP"/>
    <property type="match status" value="1"/>
</dbReference>
<sequence>MTVIAIRDLAKQFGDQAVLSGINLDLNQGEVKVLMGSSGSGKSTLLRCLNRLVEPTSGSIQFKGKEILDASVDVRALRKQIGFVFQQFALYSHLTVLENVTLALRKLEGMGLKEANEKALHELSQFEMAPHQSKYPSQLSGGQKQRVAIARALAMDPAVLLLDEPTSALDPVMSRDVCDLINHLHRNGITMLCVTHDLGLASGIADRVLFLDKGVIRADERIDVLANDHSDPELQAFFGKREPV</sequence>
<feature type="domain" description="ABC transporter" evidence="10">
    <location>
        <begin position="4"/>
        <end position="238"/>
    </location>
</feature>
<dbReference type="GO" id="GO:0016887">
    <property type="term" value="F:ATP hydrolysis activity"/>
    <property type="evidence" value="ECO:0007669"/>
    <property type="project" value="InterPro"/>
</dbReference>
<evidence type="ECO:0000256" key="5">
    <source>
        <dbReference type="ARBA" id="ARBA00022519"/>
    </source>
</evidence>
<evidence type="ECO:0000256" key="3">
    <source>
        <dbReference type="ARBA" id="ARBA00022448"/>
    </source>
</evidence>
<dbReference type="InterPro" id="IPR003593">
    <property type="entry name" value="AAA+_ATPase"/>
</dbReference>
<dbReference type="PROSITE" id="PS00211">
    <property type="entry name" value="ABC_TRANSPORTER_1"/>
    <property type="match status" value="1"/>
</dbReference>
<dbReference type="SMART" id="SM00382">
    <property type="entry name" value="AAA"/>
    <property type="match status" value="1"/>
</dbReference>
<evidence type="ECO:0000256" key="4">
    <source>
        <dbReference type="ARBA" id="ARBA00022475"/>
    </source>
</evidence>
<keyword evidence="3" id="KW-0813">Transport</keyword>
<dbReference type="AlphaFoldDB" id="A0A210RZP3"/>
<keyword evidence="8" id="KW-0029">Amino-acid transport</keyword>
<evidence type="ECO:0000256" key="2">
    <source>
        <dbReference type="ARBA" id="ARBA00005417"/>
    </source>
</evidence>
<dbReference type="InterPro" id="IPR003439">
    <property type="entry name" value="ABC_transporter-like_ATP-bd"/>
</dbReference>
<dbReference type="PANTHER" id="PTHR43166">
    <property type="entry name" value="AMINO ACID IMPORT ATP-BINDING PROTEIN"/>
    <property type="match status" value="1"/>
</dbReference>